<feature type="transmembrane region" description="Helical" evidence="7">
    <location>
        <begin position="21"/>
        <end position="44"/>
    </location>
</feature>
<feature type="domain" description="ABC3 transporter permease C-terminal" evidence="8">
    <location>
        <begin position="258"/>
        <end position="372"/>
    </location>
</feature>
<proteinExistence type="predicted"/>
<dbReference type="EMBL" id="JAVIZN010000002">
    <property type="protein sequence ID" value="MDR6203903.1"/>
    <property type="molecule type" value="Genomic_DNA"/>
</dbReference>
<evidence type="ECO:0000256" key="3">
    <source>
        <dbReference type="ARBA" id="ARBA00022475"/>
    </source>
</evidence>
<reference evidence="10 11" key="1">
    <citation type="submission" date="2023-08" db="EMBL/GenBank/DDBJ databases">
        <title>Genome sequencing of plant associated microbes to promote plant fitness in Sorghum bicolor and Oryza sativa.</title>
        <authorList>
            <person name="Coleman-Derr D."/>
        </authorList>
    </citation>
    <scope>NUCLEOTIDE SEQUENCE [LARGE SCALE GENOMIC DNA]</scope>
    <source>
        <strain evidence="10 11">SLBN-33</strain>
    </source>
</reference>
<sequence>MKGILRLAFKLLVNDSAKFRALLVGITFAVFLMVEMTSLFAGILNKSSSTVINIGAKMWVMDPAVRTIASSIGMPDYVLDAVRSTDGVRYAVPLYSGAALVKLRDGTYQAVTVIGLDDASLFGWPTMKRGKIEDIYAENGFIAIDDAELVKLKNPTLGSDFELNDHRGVVVGIATVASSGLFGTPTLYTTYKRAVSYIPTTRYTTSYILVEPKSPADIAHIKQVVQSLGYVAFTKDEFMARISHFYKYETGLGANIMLMTAISFVVGLSISGQTFYTFILENLEKFGALKAIGAKRHELIAMILFQATFTALTGYGLGIGLCVGLISLARPRIPGYAAMITYANLALAFGMVVVIAALSSYLGIRRVLSIEPFDIFRG</sequence>
<dbReference type="PANTHER" id="PTHR43738:SF1">
    <property type="entry name" value="HEMIN TRANSPORT SYSTEM PERMEASE PROTEIN HRTB-RELATED"/>
    <property type="match status" value="1"/>
</dbReference>
<keyword evidence="2" id="KW-0813">Transport</keyword>
<protein>
    <submittedName>
        <fullName evidence="10">ABC transport system permease protein</fullName>
    </submittedName>
</protein>
<dbReference type="Proteomes" id="UP001245184">
    <property type="component" value="Unassembled WGS sequence"/>
</dbReference>
<evidence type="ECO:0000256" key="6">
    <source>
        <dbReference type="ARBA" id="ARBA00023136"/>
    </source>
</evidence>
<dbReference type="RefSeq" id="WP_310031530.1">
    <property type="nucleotide sequence ID" value="NZ_JAVIZN010000002.1"/>
</dbReference>
<evidence type="ECO:0000313" key="11">
    <source>
        <dbReference type="Proteomes" id="UP001245184"/>
    </source>
</evidence>
<feature type="domain" description="MacB-like periplasmic core" evidence="9">
    <location>
        <begin position="23"/>
        <end position="226"/>
    </location>
</feature>
<feature type="transmembrane region" description="Helical" evidence="7">
    <location>
        <begin position="335"/>
        <end position="358"/>
    </location>
</feature>
<organism evidence="10 11">
    <name type="scientific">Paraburkholderia graminis</name>
    <dbReference type="NCBI Taxonomy" id="60548"/>
    <lineage>
        <taxon>Bacteria</taxon>
        <taxon>Pseudomonadati</taxon>
        <taxon>Pseudomonadota</taxon>
        <taxon>Betaproteobacteria</taxon>
        <taxon>Burkholderiales</taxon>
        <taxon>Burkholderiaceae</taxon>
        <taxon>Paraburkholderia</taxon>
    </lineage>
</organism>
<evidence type="ECO:0000256" key="2">
    <source>
        <dbReference type="ARBA" id="ARBA00022448"/>
    </source>
</evidence>
<name>A0ABD5CF22_9BURK</name>
<dbReference type="AlphaFoldDB" id="A0ABD5CF22"/>
<evidence type="ECO:0000313" key="10">
    <source>
        <dbReference type="EMBL" id="MDR6203903.1"/>
    </source>
</evidence>
<dbReference type="InterPro" id="IPR025857">
    <property type="entry name" value="MacB_PCD"/>
</dbReference>
<evidence type="ECO:0000256" key="5">
    <source>
        <dbReference type="ARBA" id="ARBA00022989"/>
    </source>
</evidence>
<dbReference type="Pfam" id="PF12704">
    <property type="entry name" value="MacB_PCD"/>
    <property type="match status" value="1"/>
</dbReference>
<evidence type="ECO:0000259" key="9">
    <source>
        <dbReference type="Pfam" id="PF12704"/>
    </source>
</evidence>
<feature type="transmembrane region" description="Helical" evidence="7">
    <location>
        <begin position="299"/>
        <end position="329"/>
    </location>
</feature>
<dbReference type="GO" id="GO:0005886">
    <property type="term" value="C:plasma membrane"/>
    <property type="evidence" value="ECO:0007669"/>
    <property type="project" value="UniProtKB-SubCell"/>
</dbReference>
<dbReference type="PANTHER" id="PTHR43738">
    <property type="entry name" value="ABC TRANSPORTER, MEMBRANE PROTEIN"/>
    <property type="match status" value="1"/>
</dbReference>
<keyword evidence="5 7" id="KW-1133">Transmembrane helix</keyword>
<evidence type="ECO:0000256" key="7">
    <source>
        <dbReference type="SAM" id="Phobius"/>
    </source>
</evidence>
<feature type="transmembrane region" description="Helical" evidence="7">
    <location>
        <begin position="256"/>
        <end position="279"/>
    </location>
</feature>
<accession>A0ABD5CF22</accession>
<evidence type="ECO:0000259" key="8">
    <source>
        <dbReference type="Pfam" id="PF02687"/>
    </source>
</evidence>
<comment type="subcellular location">
    <subcellularLocation>
        <location evidence="1">Cell membrane</location>
        <topology evidence="1">Multi-pass membrane protein</topology>
    </subcellularLocation>
</comment>
<dbReference type="InterPro" id="IPR003838">
    <property type="entry name" value="ABC3_permease_C"/>
</dbReference>
<evidence type="ECO:0000256" key="1">
    <source>
        <dbReference type="ARBA" id="ARBA00004651"/>
    </source>
</evidence>
<keyword evidence="6 7" id="KW-0472">Membrane</keyword>
<dbReference type="InterPro" id="IPR051125">
    <property type="entry name" value="ABC-4/HrtB_transporter"/>
</dbReference>
<gene>
    <name evidence="10" type="ORF">QF025_002623</name>
</gene>
<keyword evidence="3" id="KW-1003">Cell membrane</keyword>
<keyword evidence="4 7" id="KW-0812">Transmembrane</keyword>
<comment type="caution">
    <text evidence="10">The sequence shown here is derived from an EMBL/GenBank/DDBJ whole genome shotgun (WGS) entry which is preliminary data.</text>
</comment>
<evidence type="ECO:0000256" key="4">
    <source>
        <dbReference type="ARBA" id="ARBA00022692"/>
    </source>
</evidence>
<dbReference type="Pfam" id="PF02687">
    <property type="entry name" value="FtsX"/>
    <property type="match status" value="1"/>
</dbReference>